<dbReference type="GO" id="GO:0003887">
    <property type="term" value="F:DNA-directed DNA polymerase activity"/>
    <property type="evidence" value="ECO:0007669"/>
    <property type="project" value="UniProtKB-EC"/>
</dbReference>
<evidence type="ECO:0000256" key="5">
    <source>
        <dbReference type="ARBA" id="ARBA00022679"/>
    </source>
</evidence>
<comment type="subcellular location">
    <subcellularLocation>
        <location evidence="1">Cytoplasm</location>
    </subcellularLocation>
</comment>
<keyword evidence="13" id="KW-1185">Reference proteome</keyword>
<evidence type="ECO:0000256" key="3">
    <source>
        <dbReference type="ARBA" id="ARBA00012417"/>
    </source>
</evidence>
<evidence type="ECO:0000313" key="12">
    <source>
        <dbReference type="EMBL" id="MBP1924394.1"/>
    </source>
</evidence>
<evidence type="ECO:0000256" key="6">
    <source>
        <dbReference type="ARBA" id="ARBA00022695"/>
    </source>
</evidence>
<dbReference type="Proteomes" id="UP001519342">
    <property type="component" value="Unassembled WGS sequence"/>
</dbReference>
<dbReference type="InterPro" id="IPR003141">
    <property type="entry name" value="Pol/His_phosphatase_N"/>
</dbReference>
<dbReference type="InterPro" id="IPR011708">
    <property type="entry name" value="DNA_pol3_alpha_NTPase_dom"/>
</dbReference>
<dbReference type="Pfam" id="PF17657">
    <property type="entry name" value="DNA_pol3_finger"/>
    <property type="match status" value="1"/>
</dbReference>
<comment type="catalytic activity">
    <reaction evidence="10">
        <text>DNA(n) + a 2'-deoxyribonucleoside 5'-triphosphate = DNA(n+1) + diphosphate</text>
        <dbReference type="Rhea" id="RHEA:22508"/>
        <dbReference type="Rhea" id="RHEA-COMP:17339"/>
        <dbReference type="Rhea" id="RHEA-COMP:17340"/>
        <dbReference type="ChEBI" id="CHEBI:33019"/>
        <dbReference type="ChEBI" id="CHEBI:61560"/>
        <dbReference type="ChEBI" id="CHEBI:173112"/>
        <dbReference type="EC" id="2.7.7.7"/>
    </reaction>
</comment>
<organism evidence="12 13">
    <name type="scientific">Sedimentibacter acidaminivorans</name>
    <dbReference type="NCBI Taxonomy" id="913099"/>
    <lineage>
        <taxon>Bacteria</taxon>
        <taxon>Bacillati</taxon>
        <taxon>Bacillota</taxon>
        <taxon>Tissierellia</taxon>
        <taxon>Sedimentibacter</taxon>
    </lineage>
</organism>
<dbReference type="Gene3D" id="1.10.150.870">
    <property type="match status" value="1"/>
</dbReference>
<dbReference type="Gene3D" id="2.40.50.140">
    <property type="entry name" value="Nucleic acid-binding proteins"/>
    <property type="match status" value="1"/>
</dbReference>
<dbReference type="InterPro" id="IPR041931">
    <property type="entry name" value="DNA_pol3_alpha_thumb_dom"/>
</dbReference>
<dbReference type="CDD" id="cd04485">
    <property type="entry name" value="DnaE_OBF"/>
    <property type="match status" value="1"/>
</dbReference>
<dbReference type="EMBL" id="JAGGKS010000001">
    <property type="protein sequence ID" value="MBP1924394.1"/>
    <property type="molecule type" value="Genomic_DNA"/>
</dbReference>
<dbReference type="Pfam" id="PF07733">
    <property type="entry name" value="DNA_pol3_alpha"/>
    <property type="match status" value="1"/>
</dbReference>
<dbReference type="CDD" id="cd12113">
    <property type="entry name" value="PHP_PolIIIA_DnaE3"/>
    <property type="match status" value="1"/>
</dbReference>
<dbReference type="PANTHER" id="PTHR32294:SF0">
    <property type="entry name" value="DNA POLYMERASE III SUBUNIT ALPHA"/>
    <property type="match status" value="1"/>
</dbReference>
<dbReference type="PANTHER" id="PTHR32294">
    <property type="entry name" value="DNA POLYMERASE III SUBUNIT ALPHA"/>
    <property type="match status" value="1"/>
</dbReference>
<dbReference type="InterPro" id="IPR040982">
    <property type="entry name" value="DNA_pol3_finger"/>
</dbReference>
<dbReference type="EC" id="2.7.7.7" evidence="3"/>
<evidence type="ECO:0000256" key="2">
    <source>
        <dbReference type="ARBA" id="ARBA00009496"/>
    </source>
</evidence>
<protein>
    <recommendedName>
        <fullName evidence="4">DNA polymerase III subunit alpha</fullName>
        <ecNumber evidence="3">2.7.7.7</ecNumber>
    </recommendedName>
</protein>
<name>A0ABS4G9P5_9FIRM</name>
<keyword evidence="5 12" id="KW-0808">Transferase</keyword>
<gene>
    <name evidence="12" type="ORF">J2Z76_000247</name>
</gene>
<dbReference type="InterPro" id="IPR016195">
    <property type="entry name" value="Pol/histidinol_Pase-like"/>
</dbReference>
<dbReference type="SMART" id="SM00481">
    <property type="entry name" value="POLIIIAc"/>
    <property type="match status" value="1"/>
</dbReference>
<evidence type="ECO:0000256" key="1">
    <source>
        <dbReference type="ARBA" id="ARBA00004496"/>
    </source>
</evidence>
<dbReference type="Pfam" id="PF01336">
    <property type="entry name" value="tRNA_anti-codon"/>
    <property type="match status" value="1"/>
</dbReference>
<evidence type="ECO:0000256" key="4">
    <source>
        <dbReference type="ARBA" id="ARBA00019114"/>
    </source>
</evidence>
<dbReference type="Gene3D" id="3.20.20.140">
    <property type="entry name" value="Metal-dependent hydrolases"/>
    <property type="match status" value="1"/>
</dbReference>
<evidence type="ECO:0000259" key="11">
    <source>
        <dbReference type="SMART" id="SM00481"/>
    </source>
</evidence>
<feature type="domain" description="Polymerase/histidinol phosphatase N-terminal" evidence="11">
    <location>
        <begin position="7"/>
        <end position="74"/>
    </location>
</feature>
<keyword evidence="6 12" id="KW-0548">Nucleotidyltransferase</keyword>
<dbReference type="Pfam" id="PF14579">
    <property type="entry name" value="HHH_6"/>
    <property type="match status" value="1"/>
</dbReference>
<sequence length="1173" mass="134675">MSKNKFTHLHVHTEFSLLDGACRITELVKKAKELKMDSIAITDHGSMYGIVEFFKQAKKEGIKPILGFEAYVAPRKMSDKDPQKDKSQYHLVLLAENYEGYKNLLKICSAGFVDGFYYKPRVDYDLLRQHSKGIIALSACVAGEVQRYLIDNNYDKAVETALIYKNIFGENNFFLEMQDHGMKEQQIINRGLVKMSQQLGIPLVATNDIHYINKEDSKFHDVLMCIQMQKTVNEERMKFPSDEFYLKSYEEMSLLFPEEALENTVKIAERCNVELDFGTVHLPEFKVPLGYTKTEYFREICQTGLEERYKNVTGEIQKRLDYEIGIIEQMGYVDYFLIVWDFIKYSKDNKIMVGPGRGSAAGSLVAYSMKITNIDPLRYNLIFERFLNPERVSMPDIDVDFCYERREEVIEYVKEKYGSEKVAQIITFGTMAARGSIRDVGRALNLSYGQVDFVAKKIPMDLGMTISKALEINTEFKELYDNDQEIKNLIDIALKVEGLPRHSSTHAAGVLISKEKVTEYVPLSRNKDIITTQFNMIELEELGLLKMDFLGLRTLTVIRDAVDLIEKNHDIKVDFSNCMYDDPDVFKLFAHADTLGIFQFESSGMRVFLKELKPTEFENIVAANALYRPGPMGQIPVYIKNRLNPNNVTYLHPKLEHILNVTYGCMVYQEQVMQIVRDIGGFTMGRSDLLRRAMGKKKMKVMQDERQIFIYGKKSENNEPEIPGAIKNGVDEKIANEIYDLMIDFAKYAFPKAHSVAYAALAYETAWLKLYYPVEFMAALISSIMGNSSSVSLYIRECKNLGIEILPPDVNESRDKFTVVNGKIRFGLAAVKNVGVNVIQDIIKTRENKGKFSCFTDFCQKVDTSVLNKRQIESLIKCGAFDFLNVHRSQLMAVYENIIDSVVNQKKRNIEGQFSLFDTSLEENTGNIEVLDEYLPNLAEYNDKTILAMEKEMVGVYLSGHPLSQYEKELERATTTNCSEIAELSDSTRESGTNLCDGSRVILGGIIIKKQNKITKNNNMMAFITLEDLFGTVEVIVFPKTYDKYKELLFEDSIVLIEGTLSIVEEDTPKLMSNRIYEIKKNEIAFTDDKNNKYEKKQKKLYIKVRDKEHYKKVKKDLFSCLHKYLGNDCVIVYNESEKANMILPKKSWVNTNDEKLIDNLKLFFGENNIVIK</sequence>
<comment type="similarity">
    <text evidence="2">Belongs to the DNA polymerase type-C family. DnaE subfamily.</text>
</comment>
<dbReference type="InterPro" id="IPR012340">
    <property type="entry name" value="NA-bd_OB-fold"/>
</dbReference>
<evidence type="ECO:0000313" key="13">
    <source>
        <dbReference type="Proteomes" id="UP001519342"/>
    </source>
</evidence>
<reference evidence="12 13" key="1">
    <citation type="submission" date="2021-03" db="EMBL/GenBank/DDBJ databases">
        <title>Genomic Encyclopedia of Type Strains, Phase IV (KMG-IV): sequencing the most valuable type-strain genomes for metagenomic binning, comparative biology and taxonomic classification.</title>
        <authorList>
            <person name="Goeker M."/>
        </authorList>
    </citation>
    <scope>NUCLEOTIDE SEQUENCE [LARGE SCALE GENOMIC DNA]</scope>
    <source>
        <strain evidence="12 13">DSM 24004</strain>
    </source>
</reference>
<comment type="function">
    <text evidence="9">DNA polymerase III is a complex, multichain enzyme responsible for most of the replicative synthesis in bacteria. This DNA polymerase also exhibits 3' to 5' exonuclease activity. The alpha chain is the DNA polymerase.</text>
</comment>
<dbReference type="NCBIfam" id="NF004226">
    <property type="entry name" value="PRK05673.1"/>
    <property type="match status" value="1"/>
</dbReference>
<dbReference type="NCBIfam" id="TIGR00594">
    <property type="entry name" value="polc"/>
    <property type="match status" value="1"/>
</dbReference>
<evidence type="ECO:0000256" key="10">
    <source>
        <dbReference type="ARBA" id="ARBA00049244"/>
    </source>
</evidence>
<evidence type="ECO:0000256" key="9">
    <source>
        <dbReference type="ARBA" id="ARBA00025611"/>
    </source>
</evidence>
<dbReference type="InterPro" id="IPR004013">
    <property type="entry name" value="PHP_dom"/>
</dbReference>
<evidence type="ECO:0000256" key="7">
    <source>
        <dbReference type="ARBA" id="ARBA00022705"/>
    </source>
</evidence>
<proteinExistence type="inferred from homology"/>
<dbReference type="Gene3D" id="1.10.10.1600">
    <property type="entry name" value="Bacterial DNA polymerase III alpha subunit, thumb domain"/>
    <property type="match status" value="1"/>
</dbReference>
<keyword evidence="7" id="KW-0235">DNA replication</keyword>
<dbReference type="NCBIfam" id="NF005298">
    <property type="entry name" value="PRK06826.1"/>
    <property type="match status" value="1"/>
</dbReference>
<dbReference type="Pfam" id="PF02811">
    <property type="entry name" value="PHP"/>
    <property type="match status" value="1"/>
</dbReference>
<dbReference type="InterPro" id="IPR004365">
    <property type="entry name" value="NA-bd_OB_tRNA"/>
</dbReference>
<dbReference type="SUPFAM" id="SSF89550">
    <property type="entry name" value="PHP domain-like"/>
    <property type="match status" value="1"/>
</dbReference>
<accession>A0ABS4G9P5</accession>
<comment type="caution">
    <text evidence="12">The sequence shown here is derived from an EMBL/GenBank/DDBJ whole genome shotgun (WGS) entry which is preliminary data.</text>
</comment>
<dbReference type="InterPro" id="IPR029460">
    <property type="entry name" value="DNAPol_HHH"/>
</dbReference>
<evidence type="ECO:0000256" key="8">
    <source>
        <dbReference type="ARBA" id="ARBA00022932"/>
    </source>
</evidence>
<dbReference type="InterPro" id="IPR004805">
    <property type="entry name" value="DnaE2/DnaE/PolC"/>
</dbReference>
<dbReference type="RefSeq" id="WP_209510160.1">
    <property type="nucleotide sequence ID" value="NZ_JAGGKS010000001.1"/>
</dbReference>
<keyword evidence="8" id="KW-0239">DNA-directed DNA polymerase</keyword>